<name>A0AAW0ILZ1_QUESU</name>
<dbReference type="InterPro" id="IPR004320">
    <property type="entry name" value="BPS1_pln"/>
</dbReference>
<dbReference type="GO" id="GO:0048364">
    <property type="term" value="P:root development"/>
    <property type="evidence" value="ECO:0007669"/>
    <property type="project" value="InterPro"/>
</dbReference>
<dbReference type="Proteomes" id="UP000237347">
    <property type="component" value="Unassembled WGS sequence"/>
</dbReference>
<proteinExistence type="predicted"/>
<evidence type="ECO:0000313" key="2">
    <source>
        <dbReference type="Proteomes" id="UP000237347"/>
    </source>
</evidence>
<dbReference type="GO" id="GO:0048367">
    <property type="term" value="P:shoot system development"/>
    <property type="evidence" value="ECO:0007669"/>
    <property type="project" value="InterPro"/>
</dbReference>
<keyword evidence="2" id="KW-1185">Reference proteome</keyword>
<dbReference type="Pfam" id="PF03087">
    <property type="entry name" value="BPS1"/>
    <property type="match status" value="1"/>
</dbReference>
<comment type="caution">
    <text evidence="1">The sequence shown here is derived from an EMBL/GenBank/DDBJ whole genome shotgun (WGS) entry which is preliminary data.</text>
</comment>
<sequence length="186" mass="20717">MMKKPTLAAFSSKASIRSISLPARSHPTTLRVEEELNKIKSWEASSSSKPLGNEIEAFPMSNLDHHLSAVVRVLNETSLITSSIFHSFLLFLSVPMLKPKPSRWSLVSKLVQKGVHELASKDQHENVNELEGVDLALNSLLLHNSSKDIEAQKIKSAQIKLDALDVSMKGLEKGLECLFRHLIQTR</sequence>
<accession>A0AAW0ILZ1</accession>
<evidence type="ECO:0000313" key="1">
    <source>
        <dbReference type="EMBL" id="KAK7815362.1"/>
    </source>
</evidence>
<dbReference type="PANTHER" id="PTHR33070:SF116">
    <property type="entry name" value="DUF241 DOMAIN PROTEIN"/>
    <property type="match status" value="1"/>
</dbReference>
<gene>
    <name evidence="1" type="ORF">CFP56_001712</name>
</gene>
<feature type="non-terminal residue" evidence="1">
    <location>
        <position position="186"/>
    </location>
</feature>
<organism evidence="1 2">
    <name type="scientific">Quercus suber</name>
    <name type="common">Cork oak</name>
    <dbReference type="NCBI Taxonomy" id="58331"/>
    <lineage>
        <taxon>Eukaryota</taxon>
        <taxon>Viridiplantae</taxon>
        <taxon>Streptophyta</taxon>
        <taxon>Embryophyta</taxon>
        <taxon>Tracheophyta</taxon>
        <taxon>Spermatophyta</taxon>
        <taxon>Magnoliopsida</taxon>
        <taxon>eudicotyledons</taxon>
        <taxon>Gunneridae</taxon>
        <taxon>Pentapetalae</taxon>
        <taxon>rosids</taxon>
        <taxon>fabids</taxon>
        <taxon>Fagales</taxon>
        <taxon>Fagaceae</taxon>
        <taxon>Quercus</taxon>
    </lineage>
</organism>
<protein>
    <submittedName>
        <fullName evidence="1">Uncharacterized protein</fullName>
    </submittedName>
</protein>
<dbReference type="PANTHER" id="PTHR33070">
    <property type="entry name" value="OS06G0725500 PROTEIN"/>
    <property type="match status" value="1"/>
</dbReference>
<reference evidence="1 2" key="1">
    <citation type="journal article" date="2018" name="Sci. Data">
        <title>The draft genome sequence of cork oak.</title>
        <authorList>
            <person name="Ramos A.M."/>
            <person name="Usie A."/>
            <person name="Barbosa P."/>
            <person name="Barros P.M."/>
            <person name="Capote T."/>
            <person name="Chaves I."/>
            <person name="Simoes F."/>
            <person name="Abreu I."/>
            <person name="Carrasquinho I."/>
            <person name="Faro C."/>
            <person name="Guimaraes J.B."/>
            <person name="Mendonca D."/>
            <person name="Nobrega F."/>
            <person name="Rodrigues L."/>
            <person name="Saibo N.J.M."/>
            <person name="Varela M.C."/>
            <person name="Egas C."/>
            <person name="Matos J."/>
            <person name="Miguel C.M."/>
            <person name="Oliveira M.M."/>
            <person name="Ricardo C.P."/>
            <person name="Goncalves S."/>
        </authorList>
    </citation>
    <scope>NUCLEOTIDE SEQUENCE [LARGE SCALE GENOMIC DNA]</scope>
    <source>
        <strain evidence="2">cv. HL8</strain>
    </source>
</reference>
<dbReference type="AlphaFoldDB" id="A0AAW0ILZ1"/>
<dbReference type="EMBL" id="PKMF04001013">
    <property type="protein sequence ID" value="KAK7815362.1"/>
    <property type="molecule type" value="Genomic_DNA"/>
</dbReference>